<evidence type="ECO:0000313" key="2">
    <source>
        <dbReference type="EMBL" id="SFR87867.1"/>
    </source>
</evidence>
<dbReference type="Gene3D" id="2.60.120.200">
    <property type="match status" value="1"/>
</dbReference>
<accession>A0A1I6K9J4</accession>
<dbReference type="GO" id="GO:0016829">
    <property type="term" value="F:lyase activity"/>
    <property type="evidence" value="ECO:0007669"/>
    <property type="project" value="UniProtKB-KW"/>
</dbReference>
<gene>
    <name evidence="2" type="ORF">SAMN04488010_3473</name>
</gene>
<dbReference type="Proteomes" id="UP000199462">
    <property type="component" value="Unassembled WGS sequence"/>
</dbReference>
<organism evidence="2 3">
    <name type="scientific">Maribacter stanieri</name>
    <dbReference type="NCBI Taxonomy" id="440514"/>
    <lineage>
        <taxon>Bacteria</taxon>
        <taxon>Pseudomonadati</taxon>
        <taxon>Bacteroidota</taxon>
        <taxon>Flavobacteriia</taxon>
        <taxon>Flavobacteriales</taxon>
        <taxon>Flavobacteriaceae</taxon>
        <taxon>Maribacter</taxon>
    </lineage>
</organism>
<sequence length="326" mass="37234">MTFKTIFFNLKRFASAGILEFMLVFSFLSCDSSSDIIEDEVEQEVNKQEEVEEEEEIEEEIIVEEEIVKVEGEDYFLPYIDLSNWKVTLPIGSPDEVEPPEILDYATDERLFPYMYNDSTDGSLVFYTSPGSSTANSSYSRTELREQIVPGSNSTNWTFAGGGRMKGVLSVPEITTDVNGEYHRTLVMQIHGRLTNEQRDLIGEDDNNAPPVLKVYWQKGKVRVLTKKLKNEDSTSEEILHTDAWEDNEGYIFSEEIGSSKFTLEIIASSGRLEVILNDTDSVVYEDIHMEKWSVFENYFKAGNYLQTLDIGASAKVKYYELEVTH</sequence>
<dbReference type="InterPro" id="IPR013320">
    <property type="entry name" value="ConA-like_dom_sf"/>
</dbReference>
<evidence type="ECO:0000313" key="3">
    <source>
        <dbReference type="Proteomes" id="UP000199462"/>
    </source>
</evidence>
<protein>
    <submittedName>
        <fullName evidence="2">Alginate lyase</fullName>
    </submittedName>
</protein>
<keyword evidence="3" id="KW-1185">Reference proteome</keyword>
<reference evidence="3" key="1">
    <citation type="submission" date="2016-10" db="EMBL/GenBank/DDBJ databases">
        <authorList>
            <person name="Varghese N."/>
            <person name="Submissions S."/>
        </authorList>
    </citation>
    <scope>NUCLEOTIDE SEQUENCE [LARGE SCALE GENOMIC DNA]</scope>
    <source>
        <strain evidence="3">DSM 19891</strain>
    </source>
</reference>
<dbReference type="Pfam" id="PF08787">
    <property type="entry name" value="Alginate_lyase2"/>
    <property type="match status" value="1"/>
</dbReference>
<dbReference type="InterPro" id="IPR014895">
    <property type="entry name" value="Alginate_lyase_2"/>
</dbReference>
<dbReference type="SUPFAM" id="SSF49899">
    <property type="entry name" value="Concanavalin A-like lectins/glucanases"/>
    <property type="match status" value="1"/>
</dbReference>
<dbReference type="EMBL" id="FOYX01000004">
    <property type="protein sequence ID" value="SFR87867.1"/>
    <property type="molecule type" value="Genomic_DNA"/>
</dbReference>
<dbReference type="AlphaFoldDB" id="A0A1I6K9J4"/>
<dbReference type="GO" id="GO:0004553">
    <property type="term" value="F:hydrolase activity, hydrolyzing O-glycosyl compounds"/>
    <property type="evidence" value="ECO:0007669"/>
    <property type="project" value="UniProtKB-ARBA"/>
</dbReference>
<dbReference type="GO" id="GO:0005975">
    <property type="term" value="P:carbohydrate metabolic process"/>
    <property type="evidence" value="ECO:0007669"/>
    <property type="project" value="UniProtKB-ARBA"/>
</dbReference>
<evidence type="ECO:0000259" key="1">
    <source>
        <dbReference type="Pfam" id="PF08787"/>
    </source>
</evidence>
<dbReference type="RefSeq" id="WP_245787047.1">
    <property type="nucleotide sequence ID" value="NZ_FOYX01000004.1"/>
</dbReference>
<dbReference type="STRING" id="440514.SAMN04488010_3473"/>
<feature type="domain" description="Alginate lyase 2" evidence="1">
    <location>
        <begin position="80"/>
        <end position="326"/>
    </location>
</feature>
<name>A0A1I6K9J4_9FLAO</name>
<keyword evidence="2" id="KW-0456">Lyase</keyword>
<proteinExistence type="predicted"/>